<evidence type="ECO:0000313" key="3">
    <source>
        <dbReference type="EnsemblPlants" id="PAC:32937989.CDS.1"/>
    </source>
</evidence>
<accession>A0A2K1IWP3</accession>
<protein>
    <submittedName>
        <fullName evidence="2 3">Uncharacterized protein</fullName>
    </submittedName>
</protein>
<dbReference type="RefSeq" id="XP_024403620.1">
    <property type="nucleotide sequence ID" value="XM_024547852.2"/>
</dbReference>
<proteinExistence type="predicted"/>
<dbReference type="EnsemblPlants" id="Pp3c19_909V3.1">
    <property type="protein sequence ID" value="PAC:32937989.CDS.1"/>
    <property type="gene ID" value="Pp3c19_909"/>
</dbReference>
<dbReference type="GeneID" id="112295850"/>
<gene>
    <name evidence="3" type="primary">LOC112295850</name>
    <name evidence="2" type="ORF">PHYPA_023515</name>
</gene>
<feature type="region of interest" description="Disordered" evidence="1">
    <location>
        <begin position="1"/>
        <end position="21"/>
    </location>
</feature>
<organism evidence="2">
    <name type="scientific">Physcomitrium patens</name>
    <name type="common">Spreading-leaved earth moss</name>
    <name type="synonym">Physcomitrella patens</name>
    <dbReference type="NCBI Taxonomy" id="3218"/>
    <lineage>
        <taxon>Eukaryota</taxon>
        <taxon>Viridiplantae</taxon>
        <taxon>Streptophyta</taxon>
        <taxon>Embryophyta</taxon>
        <taxon>Bryophyta</taxon>
        <taxon>Bryophytina</taxon>
        <taxon>Bryopsida</taxon>
        <taxon>Funariidae</taxon>
        <taxon>Funariales</taxon>
        <taxon>Funariaceae</taxon>
        <taxon>Physcomitrium</taxon>
    </lineage>
</organism>
<reference evidence="3" key="3">
    <citation type="submission" date="2020-12" db="UniProtKB">
        <authorList>
            <consortium name="EnsemblPlants"/>
        </authorList>
    </citation>
    <scope>IDENTIFICATION</scope>
</reference>
<reference evidence="2 4" key="1">
    <citation type="journal article" date="2008" name="Science">
        <title>The Physcomitrella genome reveals evolutionary insights into the conquest of land by plants.</title>
        <authorList>
            <person name="Rensing S."/>
            <person name="Lang D."/>
            <person name="Zimmer A."/>
            <person name="Terry A."/>
            <person name="Salamov A."/>
            <person name="Shapiro H."/>
            <person name="Nishiyama T."/>
            <person name="Perroud P.-F."/>
            <person name="Lindquist E."/>
            <person name="Kamisugi Y."/>
            <person name="Tanahashi T."/>
            <person name="Sakakibara K."/>
            <person name="Fujita T."/>
            <person name="Oishi K."/>
            <person name="Shin-I T."/>
            <person name="Kuroki Y."/>
            <person name="Toyoda A."/>
            <person name="Suzuki Y."/>
            <person name="Hashimoto A."/>
            <person name="Yamaguchi K."/>
            <person name="Sugano A."/>
            <person name="Kohara Y."/>
            <person name="Fujiyama A."/>
            <person name="Anterola A."/>
            <person name="Aoki S."/>
            <person name="Ashton N."/>
            <person name="Barbazuk W.B."/>
            <person name="Barker E."/>
            <person name="Bennetzen J."/>
            <person name="Bezanilla M."/>
            <person name="Blankenship R."/>
            <person name="Cho S.H."/>
            <person name="Dutcher S."/>
            <person name="Estelle M."/>
            <person name="Fawcett J.A."/>
            <person name="Gundlach H."/>
            <person name="Hanada K."/>
            <person name="Heyl A."/>
            <person name="Hicks K.A."/>
            <person name="Hugh J."/>
            <person name="Lohr M."/>
            <person name="Mayer K."/>
            <person name="Melkozernov A."/>
            <person name="Murata T."/>
            <person name="Nelson D."/>
            <person name="Pils B."/>
            <person name="Prigge M."/>
            <person name="Reiss B."/>
            <person name="Renner T."/>
            <person name="Rombauts S."/>
            <person name="Rushton P."/>
            <person name="Sanderfoot A."/>
            <person name="Schween G."/>
            <person name="Shiu S.-H."/>
            <person name="Stueber K."/>
            <person name="Theodoulou F.L."/>
            <person name="Tu H."/>
            <person name="Van de Peer Y."/>
            <person name="Verrier P.J."/>
            <person name="Waters E."/>
            <person name="Wood A."/>
            <person name="Yang L."/>
            <person name="Cove D."/>
            <person name="Cuming A."/>
            <person name="Hasebe M."/>
            <person name="Lucas S."/>
            <person name="Mishler D.B."/>
            <person name="Reski R."/>
            <person name="Grigoriev I."/>
            <person name="Quatrano R.S."/>
            <person name="Boore J.L."/>
        </authorList>
    </citation>
    <scope>NUCLEOTIDE SEQUENCE [LARGE SCALE GENOMIC DNA]</scope>
    <source>
        <strain evidence="3 4">cv. Gransden 2004</strain>
    </source>
</reference>
<name>A0A2K1IWP3_PHYPA</name>
<reference evidence="2 4" key="2">
    <citation type="journal article" date="2018" name="Plant J.">
        <title>The Physcomitrella patens chromosome-scale assembly reveals moss genome structure and evolution.</title>
        <authorList>
            <person name="Lang D."/>
            <person name="Ullrich K.K."/>
            <person name="Murat F."/>
            <person name="Fuchs J."/>
            <person name="Jenkins J."/>
            <person name="Haas F.B."/>
            <person name="Piednoel M."/>
            <person name="Gundlach H."/>
            <person name="Van Bel M."/>
            <person name="Meyberg R."/>
            <person name="Vives C."/>
            <person name="Morata J."/>
            <person name="Symeonidi A."/>
            <person name="Hiss M."/>
            <person name="Muchero W."/>
            <person name="Kamisugi Y."/>
            <person name="Saleh O."/>
            <person name="Blanc G."/>
            <person name="Decker E.L."/>
            <person name="van Gessel N."/>
            <person name="Grimwood J."/>
            <person name="Hayes R.D."/>
            <person name="Graham S.W."/>
            <person name="Gunter L.E."/>
            <person name="McDaniel S.F."/>
            <person name="Hoernstein S.N.W."/>
            <person name="Larsson A."/>
            <person name="Li F.W."/>
            <person name="Perroud P.F."/>
            <person name="Phillips J."/>
            <person name="Ranjan P."/>
            <person name="Rokshar D.S."/>
            <person name="Rothfels C.J."/>
            <person name="Schneider L."/>
            <person name="Shu S."/>
            <person name="Stevenson D.W."/>
            <person name="Thummler F."/>
            <person name="Tillich M."/>
            <person name="Villarreal Aguilar J.C."/>
            <person name="Widiez T."/>
            <person name="Wong G.K."/>
            <person name="Wymore A."/>
            <person name="Zhang Y."/>
            <person name="Zimmer A.D."/>
            <person name="Quatrano R.S."/>
            <person name="Mayer K.F.X."/>
            <person name="Goodstein D."/>
            <person name="Casacuberta J.M."/>
            <person name="Vandepoele K."/>
            <person name="Reski R."/>
            <person name="Cuming A.C."/>
            <person name="Tuskan G.A."/>
            <person name="Maumus F."/>
            <person name="Salse J."/>
            <person name="Schmutz J."/>
            <person name="Rensing S.A."/>
        </authorList>
    </citation>
    <scope>NUCLEOTIDE SEQUENCE [LARGE SCALE GENOMIC DNA]</scope>
    <source>
        <strain evidence="3 4">cv. Gransden 2004</strain>
    </source>
</reference>
<dbReference type="Gramene" id="Pp3c19_909V3.1">
    <property type="protein sequence ID" value="PAC:32937989.CDS.1"/>
    <property type="gene ID" value="Pp3c19_909"/>
</dbReference>
<sequence>MDGGKADWQTQMRGSDGDRGKRWICEGVHRAGGDIGGSRGRSGWGVRGTGFGRRGGGGAGGRRRLWWRIAMAPTEGKAIRTGLGDVVVIVPVRIMDGADATTGAWEGSRLPVHTKSWSNFSAMFTRTFGD</sequence>
<keyword evidence="4" id="KW-1185">Reference proteome</keyword>
<dbReference type="EMBL" id="ABEU02000019">
    <property type="protein sequence ID" value="PNR33699.1"/>
    <property type="molecule type" value="Genomic_DNA"/>
</dbReference>
<dbReference type="RefSeq" id="XP_024403621.1">
    <property type="nucleotide sequence ID" value="XM_024547853.2"/>
</dbReference>
<evidence type="ECO:0000313" key="4">
    <source>
        <dbReference type="Proteomes" id="UP000006727"/>
    </source>
</evidence>
<evidence type="ECO:0000256" key="1">
    <source>
        <dbReference type="SAM" id="MobiDB-lite"/>
    </source>
</evidence>
<dbReference type="Proteomes" id="UP000006727">
    <property type="component" value="Chromosome 19"/>
</dbReference>
<evidence type="ECO:0000313" key="2">
    <source>
        <dbReference type="EMBL" id="PNR33699.1"/>
    </source>
</evidence>
<dbReference type="AlphaFoldDB" id="A0A2K1IWP3"/>